<comment type="caution">
    <text evidence="2">The sequence shown here is derived from an EMBL/GenBank/DDBJ whole genome shotgun (WGS) entry which is preliminary data.</text>
</comment>
<reference evidence="2" key="1">
    <citation type="submission" date="2018-11" db="EMBL/GenBank/DDBJ databases">
        <authorList>
            <consortium name="Pathogen Informatics"/>
        </authorList>
    </citation>
    <scope>NUCLEOTIDE SEQUENCE</scope>
</reference>
<gene>
    <name evidence="2" type="ORF">PXEA_LOCUS20834</name>
</gene>
<evidence type="ECO:0000256" key="1">
    <source>
        <dbReference type="SAM" id="MobiDB-lite"/>
    </source>
</evidence>
<protein>
    <submittedName>
        <fullName evidence="2">Uncharacterized protein</fullName>
    </submittedName>
</protein>
<feature type="region of interest" description="Disordered" evidence="1">
    <location>
        <begin position="1"/>
        <end position="29"/>
    </location>
</feature>
<evidence type="ECO:0000313" key="3">
    <source>
        <dbReference type="Proteomes" id="UP000784294"/>
    </source>
</evidence>
<accession>A0A3S5C0H2</accession>
<name>A0A3S5C0H2_9PLAT</name>
<keyword evidence="3" id="KW-1185">Reference proteome</keyword>
<proteinExistence type="predicted"/>
<sequence>MPDFTRPSTPLFPPHASPPQIGRLQSSHWSQQQSGLCPSLGQAWVSVYSLISAYHRSHHRLLTGLFAMPDQLASDLCLLPHPTRHPRSVCLPRGTATFREST</sequence>
<evidence type="ECO:0000313" key="2">
    <source>
        <dbReference type="EMBL" id="VEL27394.1"/>
    </source>
</evidence>
<dbReference type="Proteomes" id="UP000784294">
    <property type="component" value="Unassembled WGS sequence"/>
</dbReference>
<organism evidence="2 3">
    <name type="scientific">Protopolystoma xenopodis</name>
    <dbReference type="NCBI Taxonomy" id="117903"/>
    <lineage>
        <taxon>Eukaryota</taxon>
        <taxon>Metazoa</taxon>
        <taxon>Spiralia</taxon>
        <taxon>Lophotrochozoa</taxon>
        <taxon>Platyhelminthes</taxon>
        <taxon>Monogenea</taxon>
        <taxon>Polyopisthocotylea</taxon>
        <taxon>Polystomatidea</taxon>
        <taxon>Polystomatidae</taxon>
        <taxon>Protopolystoma</taxon>
    </lineage>
</organism>
<dbReference type="AlphaFoldDB" id="A0A3S5C0H2"/>
<dbReference type="EMBL" id="CAAALY010086990">
    <property type="protein sequence ID" value="VEL27394.1"/>
    <property type="molecule type" value="Genomic_DNA"/>
</dbReference>